<protein>
    <recommendedName>
        <fullName evidence="3">Preprotein translocase subunit SecB</fullName>
    </recommendedName>
</protein>
<organism evidence="1 2">
    <name type="scientific">Amedibacillus hominis</name>
    <dbReference type="NCBI Taxonomy" id="2897776"/>
    <lineage>
        <taxon>Bacteria</taxon>
        <taxon>Bacillati</taxon>
        <taxon>Bacillota</taxon>
        <taxon>Erysipelotrichia</taxon>
        <taxon>Erysipelotrichales</taxon>
        <taxon>Erysipelotrichaceae</taxon>
        <taxon>Amedibacillus</taxon>
    </lineage>
</organism>
<name>A0ABS9R6S6_9FIRM</name>
<dbReference type="Gene3D" id="3.10.420.10">
    <property type="entry name" value="SecB-like"/>
    <property type="match status" value="1"/>
</dbReference>
<dbReference type="Proteomes" id="UP001202402">
    <property type="component" value="Unassembled WGS sequence"/>
</dbReference>
<gene>
    <name evidence="1" type="ORF">LQE99_06930</name>
</gene>
<evidence type="ECO:0000313" key="2">
    <source>
        <dbReference type="Proteomes" id="UP001202402"/>
    </source>
</evidence>
<dbReference type="InterPro" id="IPR035958">
    <property type="entry name" value="SecB-like_sf"/>
</dbReference>
<sequence length="138" mass="16043">MENQPYLFLGFHLEKINFQKNQIEDLQEIRISISSYGYDEEECVFSLSIVIELDYENSKNNEFHYIAGYKIQDEETMEDIKRDKNINDYISVFVSFVIPFIRSNITSITIDSGTAVVLPIINCRTITLDKTIVLSVDK</sequence>
<accession>A0ABS9R6S6</accession>
<comment type="caution">
    <text evidence="1">The sequence shown here is derived from an EMBL/GenBank/DDBJ whole genome shotgun (WGS) entry which is preliminary data.</text>
</comment>
<dbReference type="RefSeq" id="WP_117452747.1">
    <property type="nucleotide sequence ID" value="NZ_JAKVPQ010000004.1"/>
</dbReference>
<evidence type="ECO:0000313" key="1">
    <source>
        <dbReference type="EMBL" id="MCH4284863.1"/>
    </source>
</evidence>
<evidence type="ECO:0008006" key="3">
    <source>
        <dbReference type="Google" id="ProtNLM"/>
    </source>
</evidence>
<keyword evidence="2" id="KW-1185">Reference proteome</keyword>
<dbReference type="EMBL" id="JAKVPQ010000004">
    <property type="protein sequence ID" value="MCH4284863.1"/>
    <property type="molecule type" value="Genomic_DNA"/>
</dbReference>
<reference evidence="1 2" key="1">
    <citation type="submission" date="2022-02" db="EMBL/GenBank/DDBJ databases">
        <title>Genome of Erysipelotrichaceae sp. nov. NSJ-176 isolated from human feces.</title>
        <authorList>
            <person name="Abdugheni R."/>
        </authorList>
    </citation>
    <scope>NUCLEOTIDE SEQUENCE [LARGE SCALE GENOMIC DNA]</scope>
    <source>
        <strain evidence="1 2">NSJ-176</strain>
    </source>
</reference>
<proteinExistence type="predicted"/>